<evidence type="ECO:0000313" key="2">
    <source>
        <dbReference type="EMBL" id="AEM88869.1"/>
    </source>
</evidence>
<reference evidence="2" key="1">
    <citation type="submission" date="2011-08" db="EMBL/GenBank/DDBJ databases">
        <title>Complete sequence of plasmid 2 of Streptomyces violaceusniger Tu 4113.</title>
        <authorList>
            <consortium name="US DOE Joint Genome Institute"/>
            <person name="Lucas S."/>
            <person name="Han J."/>
            <person name="Lapidus A."/>
            <person name="Cheng J.-F."/>
            <person name="Goodwin L."/>
            <person name="Pitluck S."/>
            <person name="Peters L."/>
            <person name="Ivanova N."/>
            <person name="Daligault H."/>
            <person name="Detter J.C."/>
            <person name="Han C."/>
            <person name="Tapia R."/>
            <person name="Land M."/>
            <person name="Hauser L."/>
            <person name="Kyrpides N."/>
            <person name="Ivanova N."/>
            <person name="Pagani I."/>
            <person name="Hagen A."/>
            <person name="Katz L."/>
            <person name="Fiedler H.-P."/>
            <person name="Keasling J."/>
            <person name="Fortman J."/>
            <person name="Woyke T."/>
        </authorList>
    </citation>
    <scope>NUCLEOTIDE SEQUENCE [LARGE SCALE GENOMIC DNA]</scope>
    <source>
        <strain evidence="2">Tu 4113</strain>
        <plasmid evidence="2">pSTRVI02</plasmid>
    </source>
</reference>
<sequence length="142" mass="15337">MSRQRPRALIETDNESGDVRVTVRGRDLAGPAPRMTLDGYTGSRHPDDPPLTDDQWDHLKRACQERSGTPVFGPAEVRGRALDSRESAALALAHHGYATMWRVRIEGDCAAWAIVPTESGRAALRDHLVAGSGDAAGQEPTA</sequence>
<dbReference type="HOGENOM" id="CLU_1814802_0_0_11"/>
<evidence type="ECO:0000313" key="3">
    <source>
        <dbReference type="Proteomes" id="UP000008703"/>
    </source>
</evidence>
<keyword evidence="3" id="KW-1185">Reference proteome</keyword>
<keyword evidence="2" id="KW-0614">Plasmid</keyword>
<accession>G2PHR8</accession>
<dbReference type="Proteomes" id="UP000008703">
    <property type="component" value="Plasmid pSTRVI02"/>
</dbReference>
<proteinExistence type="predicted"/>
<evidence type="ECO:0000256" key="1">
    <source>
        <dbReference type="SAM" id="MobiDB-lite"/>
    </source>
</evidence>
<geneLocation type="plasmid" evidence="2 3">
    <name>pSTRVI02</name>
</geneLocation>
<gene>
    <name evidence="2" type="ORF">Strvi_0093</name>
</gene>
<dbReference type="EMBL" id="CP002996">
    <property type="protein sequence ID" value="AEM88869.1"/>
    <property type="molecule type" value="Genomic_DNA"/>
</dbReference>
<feature type="region of interest" description="Disordered" evidence="1">
    <location>
        <begin position="30"/>
        <end position="52"/>
    </location>
</feature>
<dbReference type="KEGG" id="svl:Strvi_0093"/>
<dbReference type="AlphaFoldDB" id="G2PHR8"/>
<organism evidence="2 3">
    <name type="scientific">Streptomyces violaceusniger (strain Tu 4113)</name>
    <dbReference type="NCBI Taxonomy" id="653045"/>
    <lineage>
        <taxon>Bacteria</taxon>
        <taxon>Bacillati</taxon>
        <taxon>Actinomycetota</taxon>
        <taxon>Actinomycetes</taxon>
        <taxon>Kitasatosporales</taxon>
        <taxon>Streptomycetaceae</taxon>
        <taxon>Streptomyces</taxon>
        <taxon>Streptomyces violaceusniger group</taxon>
    </lineage>
</organism>
<name>G2PHR8_STRV4</name>
<dbReference type="RefSeq" id="WP_014043804.1">
    <property type="nucleotide sequence ID" value="NC_015952.1"/>
</dbReference>
<protein>
    <submittedName>
        <fullName evidence="2">Uncharacterized protein</fullName>
    </submittedName>
</protein>